<gene>
    <name evidence="1" type="ORF">PBRASI_LOCUS2659</name>
</gene>
<evidence type="ECO:0000313" key="2">
    <source>
        <dbReference type="Proteomes" id="UP000789739"/>
    </source>
</evidence>
<protein>
    <submittedName>
        <fullName evidence="1">866_t:CDS:1</fullName>
    </submittedName>
</protein>
<organism evidence="1 2">
    <name type="scientific">Paraglomus brasilianum</name>
    <dbReference type="NCBI Taxonomy" id="144538"/>
    <lineage>
        <taxon>Eukaryota</taxon>
        <taxon>Fungi</taxon>
        <taxon>Fungi incertae sedis</taxon>
        <taxon>Mucoromycota</taxon>
        <taxon>Glomeromycotina</taxon>
        <taxon>Glomeromycetes</taxon>
        <taxon>Paraglomerales</taxon>
        <taxon>Paraglomeraceae</taxon>
        <taxon>Paraglomus</taxon>
    </lineage>
</organism>
<proteinExistence type="predicted"/>
<keyword evidence="2" id="KW-1185">Reference proteome</keyword>
<dbReference type="Proteomes" id="UP000789739">
    <property type="component" value="Unassembled WGS sequence"/>
</dbReference>
<dbReference type="EMBL" id="CAJVPI010000215">
    <property type="protein sequence ID" value="CAG8502063.1"/>
    <property type="molecule type" value="Genomic_DNA"/>
</dbReference>
<dbReference type="AlphaFoldDB" id="A0A9N8ZNR4"/>
<accession>A0A9N8ZNR4</accession>
<name>A0A9N8ZNR4_9GLOM</name>
<sequence length="90" mass="10198">MDLDVGNGEERAHGILQVKTKWDNYDEDEEKMIMILSKFSHVRGKKLIILQIIHCVSQKIKVSTGFINAKRKYTNPTSNSEAAGKQAHTL</sequence>
<reference evidence="1" key="1">
    <citation type="submission" date="2021-06" db="EMBL/GenBank/DDBJ databases">
        <authorList>
            <person name="Kallberg Y."/>
            <person name="Tangrot J."/>
            <person name="Rosling A."/>
        </authorList>
    </citation>
    <scope>NUCLEOTIDE SEQUENCE</scope>
    <source>
        <strain evidence="1">BR232B</strain>
    </source>
</reference>
<comment type="caution">
    <text evidence="1">The sequence shown here is derived from an EMBL/GenBank/DDBJ whole genome shotgun (WGS) entry which is preliminary data.</text>
</comment>
<evidence type="ECO:0000313" key="1">
    <source>
        <dbReference type="EMBL" id="CAG8502063.1"/>
    </source>
</evidence>